<protein>
    <submittedName>
        <fullName evidence="4">DedA family protein</fullName>
    </submittedName>
</protein>
<feature type="transmembrane region" description="Helical" evidence="2">
    <location>
        <begin position="124"/>
        <end position="152"/>
    </location>
</feature>
<keyword evidence="5" id="KW-1185">Reference proteome</keyword>
<keyword evidence="2" id="KW-0812">Transmembrane</keyword>
<organism evidence="4 5">
    <name type="scientific">Labilithrix luteola</name>
    <dbReference type="NCBI Taxonomy" id="1391654"/>
    <lineage>
        <taxon>Bacteria</taxon>
        <taxon>Pseudomonadati</taxon>
        <taxon>Myxococcota</taxon>
        <taxon>Polyangia</taxon>
        <taxon>Polyangiales</taxon>
        <taxon>Labilitrichaceae</taxon>
        <taxon>Labilithrix</taxon>
    </lineage>
</organism>
<dbReference type="EMBL" id="CP012333">
    <property type="protein sequence ID" value="AKV04831.1"/>
    <property type="molecule type" value="Genomic_DNA"/>
</dbReference>
<feature type="transmembrane region" description="Helical" evidence="2">
    <location>
        <begin position="93"/>
        <end position="112"/>
    </location>
</feature>
<dbReference type="PANTHER" id="PTHR42709:SF2">
    <property type="entry name" value="INNER MEMBRANE PROTEIN YOHD"/>
    <property type="match status" value="1"/>
</dbReference>
<feature type="region of interest" description="Disordered" evidence="1">
    <location>
        <begin position="182"/>
        <end position="201"/>
    </location>
</feature>
<dbReference type="AlphaFoldDB" id="A0A0K1QGD5"/>
<accession>A0A0K1QGD5</accession>
<keyword evidence="2" id="KW-1133">Transmembrane helix</keyword>
<dbReference type="STRING" id="1391654.AKJ09_11494"/>
<dbReference type="KEGG" id="llu:AKJ09_11494"/>
<dbReference type="PANTHER" id="PTHR42709">
    <property type="entry name" value="ALKALINE PHOSPHATASE LIKE PROTEIN"/>
    <property type="match status" value="1"/>
</dbReference>
<sequence>MLESLILRYGYFAVGVGTFFEGETILIAAGALAHRGLLSLPFVVLAAFIGGTAGDQMWFHVGERFGRRYIERRPALRDRADRVERWFARYGDAFVIGFRFVYGIRVVTPVLLGASHFSTRRFAFLNMIGAGIWAATFGILGWALGASFSAILARAGRIEELVVAAVGLGAALWVAQRVLRKRPPPDGHAPSGGNPPDSPSD</sequence>
<keyword evidence="2" id="KW-0472">Membrane</keyword>
<feature type="domain" description="VTT" evidence="3">
    <location>
        <begin position="22"/>
        <end position="141"/>
    </location>
</feature>
<feature type="transmembrane region" description="Helical" evidence="2">
    <location>
        <begin position="40"/>
        <end position="59"/>
    </location>
</feature>
<dbReference type="InterPro" id="IPR051311">
    <property type="entry name" value="DedA_domain"/>
</dbReference>
<dbReference type="PATRIC" id="fig|1391654.3.peg.11665"/>
<gene>
    <name evidence="4" type="ORF">AKJ09_11494</name>
</gene>
<dbReference type="Pfam" id="PF09335">
    <property type="entry name" value="VTT_dom"/>
    <property type="match status" value="1"/>
</dbReference>
<reference evidence="4 5" key="1">
    <citation type="submission" date="2015-08" db="EMBL/GenBank/DDBJ databases">
        <authorList>
            <person name="Babu N.S."/>
            <person name="Beckwith C.J."/>
            <person name="Beseler K.G."/>
            <person name="Brison A."/>
            <person name="Carone J.V."/>
            <person name="Caskin T.P."/>
            <person name="Diamond M."/>
            <person name="Durham M.E."/>
            <person name="Foxe J.M."/>
            <person name="Go M."/>
            <person name="Henderson B.A."/>
            <person name="Jones I.B."/>
            <person name="McGettigan J.A."/>
            <person name="Micheletti S.J."/>
            <person name="Nasrallah M.E."/>
            <person name="Ortiz D."/>
            <person name="Piller C.R."/>
            <person name="Privatt S.R."/>
            <person name="Schneider S.L."/>
            <person name="Sharp S."/>
            <person name="Smith T.C."/>
            <person name="Stanton J.D."/>
            <person name="Ullery H.E."/>
            <person name="Wilson R.J."/>
            <person name="Serrano M.G."/>
            <person name="Buck G."/>
            <person name="Lee V."/>
            <person name="Wang Y."/>
            <person name="Carvalho R."/>
            <person name="Voegtly L."/>
            <person name="Shi R."/>
            <person name="Duckworth R."/>
            <person name="Johnson A."/>
            <person name="Loviza R."/>
            <person name="Walstead R."/>
            <person name="Shah Z."/>
            <person name="Kiflezghi M."/>
            <person name="Wade K."/>
            <person name="Ball S.L."/>
            <person name="Bradley K.W."/>
            <person name="Asai D.J."/>
            <person name="Bowman C.A."/>
            <person name="Russell D.A."/>
            <person name="Pope W.H."/>
            <person name="Jacobs-Sera D."/>
            <person name="Hendrix R.W."/>
            <person name="Hatfull G.F."/>
        </authorList>
    </citation>
    <scope>NUCLEOTIDE SEQUENCE [LARGE SCALE GENOMIC DNA]</scope>
    <source>
        <strain evidence="4 5">DSM 27648</strain>
    </source>
</reference>
<evidence type="ECO:0000256" key="2">
    <source>
        <dbReference type="SAM" id="Phobius"/>
    </source>
</evidence>
<name>A0A0K1QGD5_9BACT</name>
<dbReference type="Proteomes" id="UP000064967">
    <property type="component" value="Chromosome"/>
</dbReference>
<evidence type="ECO:0000256" key="1">
    <source>
        <dbReference type="SAM" id="MobiDB-lite"/>
    </source>
</evidence>
<proteinExistence type="predicted"/>
<feature type="transmembrane region" description="Helical" evidence="2">
    <location>
        <begin position="158"/>
        <end position="175"/>
    </location>
</feature>
<dbReference type="GO" id="GO:0005886">
    <property type="term" value="C:plasma membrane"/>
    <property type="evidence" value="ECO:0007669"/>
    <property type="project" value="TreeGrafter"/>
</dbReference>
<evidence type="ECO:0000313" key="4">
    <source>
        <dbReference type="EMBL" id="AKV04831.1"/>
    </source>
</evidence>
<evidence type="ECO:0000313" key="5">
    <source>
        <dbReference type="Proteomes" id="UP000064967"/>
    </source>
</evidence>
<dbReference type="InterPro" id="IPR032816">
    <property type="entry name" value="VTT_dom"/>
</dbReference>
<feature type="transmembrane region" description="Helical" evidence="2">
    <location>
        <begin position="12"/>
        <end position="33"/>
    </location>
</feature>
<evidence type="ECO:0000259" key="3">
    <source>
        <dbReference type="Pfam" id="PF09335"/>
    </source>
</evidence>